<evidence type="ECO:0000313" key="1">
    <source>
        <dbReference type="EMBL" id="CAD8060847.1"/>
    </source>
</evidence>
<reference evidence="1" key="1">
    <citation type="submission" date="2021-01" db="EMBL/GenBank/DDBJ databases">
        <authorList>
            <consortium name="Genoscope - CEA"/>
            <person name="William W."/>
        </authorList>
    </citation>
    <scope>NUCLEOTIDE SEQUENCE</scope>
</reference>
<comment type="caution">
    <text evidence="1">The sequence shown here is derived from an EMBL/GenBank/DDBJ whole genome shotgun (WGS) entry which is preliminary data.</text>
</comment>
<gene>
    <name evidence="1" type="ORF">PPRIM_AZ9-3.1.T0310012</name>
</gene>
<proteinExistence type="predicted"/>
<dbReference type="Proteomes" id="UP000688137">
    <property type="component" value="Unassembled WGS sequence"/>
</dbReference>
<name>A0A8S1L0C9_PARPR</name>
<protein>
    <submittedName>
        <fullName evidence="1">Uncharacterized protein</fullName>
    </submittedName>
</protein>
<organism evidence="1 2">
    <name type="scientific">Paramecium primaurelia</name>
    <dbReference type="NCBI Taxonomy" id="5886"/>
    <lineage>
        <taxon>Eukaryota</taxon>
        <taxon>Sar</taxon>
        <taxon>Alveolata</taxon>
        <taxon>Ciliophora</taxon>
        <taxon>Intramacronucleata</taxon>
        <taxon>Oligohymenophorea</taxon>
        <taxon>Peniculida</taxon>
        <taxon>Parameciidae</taxon>
        <taxon>Paramecium</taxon>
    </lineage>
</organism>
<accession>A0A8S1L0C9</accession>
<keyword evidence="2" id="KW-1185">Reference proteome</keyword>
<evidence type="ECO:0000313" key="2">
    <source>
        <dbReference type="Proteomes" id="UP000688137"/>
    </source>
</evidence>
<dbReference type="AlphaFoldDB" id="A0A8S1L0C9"/>
<dbReference type="EMBL" id="CAJJDM010000030">
    <property type="protein sequence ID" value="CAD8060847.1"/>
    <property type="molecule type" value="Genomic_DNA"/>
</dbReference>
<sequence length="56" mass="6639">MMKKFQFVDCATRPIFNNVAVGYNYLLGAFSQYYQSLFYLCSNFIPQIAKIWINEQ</sequence>